<dbReference type="EMBL" id="LR899009">
    <property type="protein sequence ID" value="CAD7077909.1"/>
    <property type="molecule type" value="Genomic_DNA"/>
</dbReference>
<evidence type="ECO:0000256" key="1">
    <source>
        <dbReference type="SAM" id="Coils"/>
    </source>
</evidence>
<dbReference type="AlphaFoldDB" id="A0A7R8YPZ9"/>
<organism evidence="2 3">
    <name type="scientific">Hermetia illucens</name>
    <name type="common">Black soldier fly</name>
    <dbReference type="NCBI Taxonomy" id="343691"/>
    <lineage>
        <taxon>Eukaryota</taxon>
        <taxon>Metazoa</taxon>
        <taxon>Ecdysozoa</taxon>
        <taxon>Arthropoda</taxon>
        <taxon>Hexapoda</taxon>
        <taxon>Insecta</taxon>
        <taxon>Pterygota</taxon>
        <taxon>Neoptera</taxon>
        <taxon>Endopterygota</taxon>
        <taxon>Diptera</taxon>
        <taxon>Brachycera</taxon>
        <taxon>Stratiomyomorpha</taxon>
        <taxon>Stratiomyidae</taxon>
        <taxon>Hermetiinae</taxon>
        <taxon>Hermetia</taxon>
    </lineage>
</organism>
<evidence type="ECO:0000313" key="3">
    <source>
        <dbReference type="Proteomes" id="UP000594454"/>
    </source>
</evidence>
<accession>A0A7R8YPZ9</accession>
<protein>
    <submittedName>
        <fullName evidence="2">Uncharacterized protein</fullName>
    </submittedName>
</protein>
<proteinExistence type="predicted"/>
<dbReference type="InParanoid" id="A0A7R8YPZ9"/>
<keyword evidence="1" id="KW-0175">Coiled coil</keyword>
<keyword evidence="3" id="KW-1185">Reference proteome</keyword>
<gene>
    <name evidence="2" type="ORF">HERILL_LOCUS1208</name>
</gene>
<feature type="coiled-coil region" evidence="1">
    <location>
        <begin position="111"/>
        <end position="138"/>
    </location>
</feature>
<evidence type="ECO:0000313" key="2">
    <source>
        <dbReference type="EMBL" id="CAD7077909.1"/>
    </source>
</evidence>
<sequence length="170" mass="20156">MQSPYKTREQIDADNIETIVDEQLERIHQFKRKIVDAFENVDSTQNNNSKRLKRDLQQVEEIIQHINVPEDDALTVEMFDRGESSRQRNSFEDGHLIIINGEEEIIFRRTMEKFNKLLERLANSKEYYQKEREQYASNAQQEAKEEYRQFLTSVGKGLVNIGQILIHKPE</sequence>
<dbReference type="Proteomes" id="UP000594454">
    <property type="component" value="Chromosome 1"/>
</dbReference>
<reference evidence="2 3" key="1">
    <citation type="submission" date="2020-11" db="EMBL/GenBank/DDBJ databases">
        <authorList>
            <person name="Wallbank WR R."/>
            <person name="Pardo Diaz C."/>
            <person name="Kozak K."/>
            <person name="Martin S."/>
            <person name="Jiggins C."/>
            <person name="Moest M."/>
            <person name="Warren A I."/>
            <person name="Generalovic N T."/>
            <person name="Byers J.R.P. K."/>
            <person name="Montejo-Kovacevich G."/>
            <person name="Yen C E."/>
        </authorList>
    </citation>
    <scope>NUCLEOTIDE SEQUENCE [LARGE SCALE GENOMIC DNA]</scope>
</reference>
<name>A0A7R8YPZ9_HERIL</name>